<dbReference type="Gene3D" id="2.60.120.200">
    <property type="match status" value="1"/>
</dbReference>
<dbReference type="EMBL" id="JAHDVG010000482">
    <property type="protein sequence ID" value="KAH1173109.1"/>
    <property type="molecule type" value="Genomic_DNA"/>
</dbReference>
<dbReference type="InterPro" id="IPR013320">
    <property type="entry name" value="ConA-like_dom_sf"/>
</dbReference>
<feature type="non-terminal residue" evidence="3">
    <location>
        <position position="181"/>
    </location>
</feature>
<dbReference type="Pfam" id="PF02210">
    <property type="entry name" value="Laminin_G_2"/>
    <property type="match status" value="1"/>
</dbReference>
<evidence type="ECO:0000256" key="1">
    <source>
        <dbReference type="PROSITE-ProRule" id="PRU00122"/>
    </source>
</evidence>
<accession>A0A9D3X037</accession>
<feature type="non-terminal residue" evidence="3">
    <location>
        <position position="1"/>
    </location>
</feature>
<dbReference type="PROSITE" id="PS50025">
    <property type="entry name" value="LAM_G_DOMAIN"/>
    <property type="match status" value="1"/>
</dbReference>
<protein>
    <recommendedName>
        <fullName evidence="2">Laminin G domain-containing protein</fullName>
    </recommendedName>
</protein>
<dbReference type="CDD" id="cd00110">
    <property type="entry name" value="LamG"/>
    <property type="match status" value="1"/>
</dbReference>
<sequence>FNYAQYHGDSYLEFQGLQLKPQNNIHLEFQTYSCQGLLLYIERSPATMGHLFIQLFIKHGTLQYQFVCDGAAEVRSINTTIRVDNGHKYRVHIRQDMIPCDAEVTVLDISAKISMPTNLWSSTVWLETGPIFIGGLPHRYAQKQVSEPVYNFTGCIQVLEINNLGSFTFSNAVGRNNIDSC</sequence>
<evidence type="ECO:0000313" key="3">
    <source>
        <dbReference type="EMBL" id="KAH1173109.1"/>
    </source>
</evidence>
<dbReference type="PANTHER" id="PTHR15036">
    <property type="entry name" value="PIKACHURIN-LIKE PROTEIN"/>
    <property type="match status" value="1"/>
</dbReference>
<evidence type="ECO:0000259" key="2">
    <source>
        <dbReference type="PROSITE" id="PS50025"/>
    </source>
</evidence>
<feature type="domain" description="Laminin G" evidence="2">
    <location>
        <begin position="1"/>
        <end position="181"/>
    </location>
</feature>
<dbReference type="Proteomes" id="UP000827986">
    <property type="component" value="Unassembled WGS sequence"/>
</dbReference>
<proteinExistence type="predicted"/>
<reference evidence="3" key="1">
    <citation type="submission" date="2021-09" db="EMBL/GenBank/DDBJ databases">
        <title>The genome of Mauremys mutica provides insights into the evolution of semi-aquatic lifestyle.</title>
        <authorList>
            <person name="Gong S."/>
            <person name="Gao Y."/>
        </authorList>
    </citation>
    <scope>NUCLEOTIDE SEQUENCE</scope>
    <source>
        <strain evidence="3">MM-2020</strain>
        <tissue evidence="3">Muscle</tissue>
    </source>
</reference>
<name>A0A9D3X037_9SAUR</name>
<dbReference type="PANTHER" id="PTHR15036:SF85">
    <property type="entry name" value="SP2353, ISOFORM A"/>
    <property type="match status" value="1"/>
</dbReference>
<evidence type="ECO:0000313" key="4">
    <source>
        <dbReference type="Proteomes" id="UP000827986"/>
    </source>
</evidence>
<dbReference type="InterPro" id="IPR050372">
    <property type="entry name" value="Neurexin-related_CASP"/>
</dbReference>
<comment type="caution">
    <text evidence="1">Lacks conserved residue(s) required for the propagation of feature annotation.</text>
</comment>
<dbReference type="GO" id="GO:0016020">
    <property type="term" value="C:membrane"/>
    <property type="evidence" value="ECO:0007669"/>
    <property type="project" value="UniProtKB-SubCell"/>
</dbReference>
<dbReference type="AlphaFoldDB" id="A0A9D3X037"/>
<dbReference type="InterPro" id="IPR001791">
    <property type="entry name" value="Laminin_G"/>
</dbReference>
<gene>
    <name evidence="3" type="ORF">KIL84_016948</name>
</gene>
<dbReference type="SUPFAM" id="SSF49899">
    <property type="entry name" value="Concanavalin A-like lectins/glucanases"/>
    <property type="match status" value="1"/>
</dbReference>
<organism evidence="3 4">
    <name type="scientific">Mauremys mutica</name>
    <name type="common">yellowpond turtle</name>
    <dbReference type="NCBI Taxonomy" id="74926"/>
    <lineage>
        <taxon>Eukaryota</taxon>
        <taxon>Metazoa</taxon>
        <taxon>Chordata</taxon>
        <taxon>Craniata</taxon>
        <taxon>Vertebrata</taxon>
        <taxon>Euteleostomi</taxon>
        <taxon>Archelosauria</taxon>
        <taxon>Testudinata</taxon>
        <taxon>Testudines</taxon>
        <taxon>Cryptodira</taxon>
        <taxon>Durocryptodira</taxon>
        <taxon>Testudinoidea</taxon>
        <taxon>Geoemydidae</taxon>
        <taxon>Geoemydinae</taxon>
        <taxon>Mauremys</taxon>
    </lineage>
</organism>
<dbReference type="SMART" id="SM00282">
    <property type="entry name" value="LamG"/>
    <property type="match status" value="1"/>
</dbReference>
<keyword evidence="4" id="KW-1185">Reference proteome</keyword>
<comment type="caution">
    <text evidence="3">The sequence shown here is derived from an EMBL/GenBank/DDBJ whole genome shotgun (WGS) entry which is preliminary data.</text>
</comment>